<protein>
    <recommendedName>
        <fullName evidence="2">Sulfotransferase domain-containing protein</fullName>
    </recommendedName>
</protein>
<proteinExistence type="predicted"/>
<dbReference type="SUPFAM" id="SSF52540">
    <property type="entry name" value="P-loop containing nucleoside triphosphate hydrolases"/>
    <property type="match status" value="1"/>
</dbReference>
<evidence type="ECO:0008006" key="2">
    <source>
        <dbReference type="Google" id="ProtNLM"/>
    </source>
</evidence>
<organism evidence="1">
    <name type="scientific">marine metagenome</name>
    <dbReference type="NCBI Taxonomy" id="408172"/>
    <lineage>
        <taxon>unclassified sequences</taxon>
        <taxon>metagenomes</taxon>
        <taxon>ecological metagenomes</taxon>
    </lineage>
</organism>
<dbReference type="InterPro" id="IPR027417">
    <property type="entry name" value="P-loop_NTPase"/>
</dbReference>
<name>A0A382CRE4_9ZZZZ</name>
<sequence length="208" mass="25234">MIILVSFPRSGSSWVQKYVNKYNTINYNAKDLYDYFGRKVEGTFYQKIDFLNTGRKLGQEYSVKYFTYHEPVNTQWFKDFYKGSTIIKLNRNDKYRAFLSYIAQYETGWRFHNPKKIGDVNLFSKVCKELIAPEEAMKEWFERYKSFVEYNDYVEEWVYEELTHKYLCNKLNISNVDIRDSYSSINYEERIININEVKKYFENAIRSI</sequence>
<accession>A0A382CRE4</accession>
<dbReference type="EMBL" id="UINC01035667">
    <property type="protein sequence ID" value="SVB28439.1"/>
    <property type="molecule type" value="Genomic_DNA"/>
</dbReference>
<dbReference type="AlphaFoldDB" id="A0A382CRE4"/>
<reference evidence="1" key="1">
    <citation type="submission" date="2018-05" db="EMBL/GenBank/DDBJ databases">
        <authorList>
            <person name="Lanie J.A."/>
            <person name="Ng W.-L."/>
            <person name="Kazmierczak K.M."/>
            <person name="Andrzejewski T.M."/>
            <person name="Davidsen T.M."/>
            <person name="Wayne K.J."/>
            <person name="Tettelin H."/>
            <person name="Glass J.I."/>
            <person name="Rusch D."/>
            <person name="Podicherti R."/>
            <person name="Tsui H.-C.T."/>
            <person name="Winkler M.E."/>
        </authorList>
    </citation>
    <scope>NUCLEOTIDE SEQUENCE</scope>
</reference>
<dbReference type="Gene3D" id="3.40.50.300">
    <property type="entry name" value="P-loop containing nucleotide triphosphate hydrolases"/>
    <property type="match status" value="1"/>
</dbReference>
<evidence type="ECO:0000313" key="1">
    <source>
        <dbReference type="EMBL" id="SVB28439.1"/>
    </source>
</evidence>
<gene>
    <name evidence="1" type="ORF">METZ01_LOCUS181293</name>
</gene>